<dbReference type="InterPro" id="IPR042099">
    <property type="entry name" value="ANL_N_sf"/>
</dbReference>
<feature type="domain" description="Carrier" evidence="4">
    <location>
        <begin position="961"/>
        <end position="1035"/>
    </location>
</feature>
<dbReference type="CDD" id="cd05930">
    <property type="entry name" value="A_NRPS"/>
    <property type="match status" value="1"/>
</dbReference>
<dbReference type="Pfam" id="PF00550">
    <property type="entry name" value="PP-binding"/>
    <property type="match status" value="1"/>
</dbReference>
<evidence type="ECO:0000256" key="1">
    <source>
        <dbReference type="ARBA" id="ARBA00001957"/>
    </source>
</evidence>
<dbReference type="Gene3D" id="3.30.559.10">
    <property type="entry name" value="Chloramphenicol acetyltransferase-like domain"/>
    <property type="match status" value="1"/>
</dbReference>
<evidence type="ECO:0000256" key="2">
    <source>
        <dbReference type="ARBA" id="ARBA00022450"/>
    </source>
</evidence>
<evidence type="ECO:0000259" key="4">
    <source>
        <dbReference type="PROSITE" id="PS50075"/>
    </source>
</evidence>
<dbReference type="InterPro" id="IPR009081">
    <property type="entry name" value="PP-bd_ACP"/>
</dbReference>
<dbReference type="Gene3D" id="3.40.50.12780">
    <property type="entry name" value="N-terminal domain of ligase-like"/>
    <property type="match status" value="1"/>
</dbReference>
<dbReference type="CDD" id="cd19531">
    <property type="entry name" value="LCL_NRPS-like"/>
    <property type="match status" value="1"/>
</dbReference>
<dbReference type="InterPro" id="IPR023213">
    <property type="entry name" value="CAT-like_dom_sf"/>
</dbReference>
<dbReference type="SUPFAM" id="SSF56801">
    <property type="entry name" value="Acetyl-CoA synthetase-like"/>
    <property type="match status" value="1"/>
</dbReference>
<dbReference type="EMBL" id="JBHSQS010000007">
    <property type="protein sequence ID" value="MFC5924547.1"/>
    <property type="molecule type" value="Genomic_DNA"/>
</dbReference>
<evidence type="ECO:0000256" key="3">
    <source>
        <dbReference type="ARBA" id="ARBA00022553"/>
    </source>
</evidence>
<dbReference type="PROSITE" id="PS50075">
    <property type="entry name" value="CARRIER"/>
    <property type="match status" value="1"/>
</dbReference>
<reference evidence="6" key="1">
    <citation type="journal article" date="2019" name="Int. J. Syst. Evol. Microbiol.">
        <title>The Global Catalogue of Microorganisms (GCM) 10K type strain sequencing project: providing services to taxonomists for standard genome sequencing and annotation.</title>
        <authorList>
            <consortium name="The Broad Institute Genomics Platform"/>
            <consortium name="The Broad Institute Genome Sequencing Center for Infectious Disease"/>
            <person name="Wu L."/>
            <person name="Ma J."/>
        </authorList>
    </citation>
    <scope>NUCLEOTIDE SEQUENCE [LARGE SCALE GENOMIC DNA]</scope>
    <source>
        <strain evidence="6">CGMCC 4.7144</strain>
    </source>
</reference>
<dbReference type="InterPro" id="IPR000873">
    <property type="entry name" value="AMP-dep_synth/lig_dom"/>
</dbReference>
<dbReference type="SMART" id="SM00823">
    <property type="entry name" value="PKS_PP"/>
    <property type="match status" value="1"/>
</dbReference>
<protein>
    <submittedName>
        <fullName evidence="5">Amino acid adenylation domain-containing protein</fullName>
    </submittedName>
</protein>
<keyword evidence="3" id="KW-0597">Phosphoprotein</keyword>
<organism evidence="5 6">
    <name type="scientific">Micromonospora vulcania</name>
    <dbReference type="NCBI Taxonomy" id="1441873"/>
    <lineage>
        <taxon>Bacteria</taxon>
        <taxon>Bacillati</taxon>
        <taxon>Actinomycetota</taxon>
        <taxon>Actinomycetes</taxon>
        <taxon>Micromonosporales</taxon>
        <taxon>Micromonosporaceae</taxon>
        <taxon>Micromonospora</taxon>
    </lineage>
</organism>
<dbReference type="Pfam" id="PF00501">
    <property type="entry name" value="AMP-binding"/>
    <property type="match status" value="1"/>
</dbReference>
<dbReference type="InterPro" id="IPR001242">
    <property type="entry name" value="Condensation_dom"/>
</dbReference>
<dbReference type="InterPro" id="IPR045851">
    <property type="entry name" value="AMP-bd_C_sf"/>
</dbReference>
<evidence type="ECO:0000313" key="6">
    <source>
        <dbReference type="Proteomes" id="UP001596226"/>
    </source>
</evidence>
<dbReference type="PANTHER" id="PTHR45527:SF1">
    <property type="entry name" value="FATTY ACID SYNTHASE"/>
    <property type="match status" value="1"/>
</dbReference>
<keyword evidence="6" id="KW-1185">Reference proteome</keyword>
<dbReference type="InterPro" id="IPR036736">
    <property type="entry name" value="ACP-like_sf"/>
</dbReference>
<dbReference type="NCBIfam" id="TIGR01733">
    <property type="entry name" value="AA-adenyl-dom"/>
    <property type="match status" value="1"/>
</dbReference>
<dbReference type="RefSeq" id="WP_377511388.1">
    <property type="nucleotide sequence ID" value="NZ_JBHSQS010000007.1"/>
</dbReference>
<sequence>MTRTGRASFTQERFYFLNELQPGNPAYVVAFALRMEGSLDREALARALRAVVAKHDALRTCFAIVGGELTQQVSDAGEPAITMVDSAPVDQSTQDRQLRELVAAEARRPFSLEAGPVLRAWITSWDADQHALVVLVHHIACDGWSVGLLLDDLAEEYNTGGSNATGLSYLEYAEAQRAMWSRNTKRLDHWRQALAGAPQLALHTDHPRPTVLSFRGSVLRRPVDPELIRRLTEWAKARGVTLFAVALTAYAWVLSRHARQPEVVIGIPAANRLDEAEERLVGCLVNTLPIRVDLSGQPSFTDLVKRTWRTALTALGHQDVPFEQIVQALGEQRQLSHAPLFQTMLTVQNFTFSVPDFGGLKVHEVDVEIDAAKFDVAMTLDVSTRSPFLRAEFSTELFEETTVAGMLAHYHALLKSVVSEPDGEPSMVDPDERRLLTETWNPPIHTEPVDHPSVLRSFCAHATRSPDAVAVRHRGRELTYQELDQWSNRIAAGLSDVGVGGGGRVGLLLGRSPAVLAAILGVWKVGGVYVPLDPEYPRHRLDLIVDSAEPGTMLVESDTVGLARQLAGPRGIALLDAYEVDGDPAVPTTYPEQDDLAYLIYTSGSTGVPKGVQVRHRGLNALCDPRPAGLDVDETDRWLGAHSFSFDVSVWEMWGALTSGGRLVIADQADLVDPQRLARLIHAEEVTVLSLTPGALYRVLPPFFDTLDRERSSVRYVVLAGEALSWSRVAALVDPARMPAVFVNMYGITEGTIHVTIVQVPAAELTGVREGDIGVPLPSARCYVLDDQLRPTGVHVPGELYVSGELVAAGYVGAPELTSARFGPDPYGPGVLYRTGDIVSWAGDGKLIYLGREDAQVKVRGFRVELAEIEAALLRQTDVLACVAVAESDELVAFVRCGPAAGGERDLRAAVRDELPGYMVPSRIHVVAEIPLNANGKVDTRRLVAESRSAASAPRTAVDTPVRDSLSARIRTIWADVLRRPDIEPTDNFFDVGGHSFALITVQQRMAEIGLDISVTDLFRFGTVADCAAYFRRAETPLVDDRAAQRKRARDDLARRRRISRGGEHA</sequence>
<comment type="caution">
    <text evidence="5">The sequence shown here is derived from an EMBL/GenBank/DDBJ whole genome shotgun (WGS) entry which is preliminary data.</text>
</comment>
<gene>
    <name evidence="5" type="ORF">ACFQGL_14455</name>
</gene>
<accession>A0ABW1H7E2</accession>
<dbReference type="Pfam" id="PF00668">
    <property type="entry name" value="Condensation"/>
    <property type="match status" value="1"/>
</dbReference>
<dbReference type="Gene3D" id="1.10.1200.10">
    <property type="entry name" value="ACP-like"/>
    <property type="match status" value="1"/>
</dbReference>
<dbReference type="Pfam" id="PF13193">
    <property type="entry name" value="AMP-binding_C"/>
    <property type="match status" value="1"/>
</dbReference>
<dbReference type="Proteomes" id="UP001596226">
    <property type="component" value="Unassembled WGS sequence"/>
</dbReference>
<dbReference type="Gene3D" id="3.30.559.30">
    <property type="entry name" value="Nonribosomal peptide synthetase, condensation domain"/>
    <property type="match status" value="1"/>
</dbReference>
<proteinExistence type="predicted"/>
<comment type="cofactor">
    <cofactor evidence="1">
        <name>pantetheine 4'-phosphate</name>
        <dbReference type="ChEBI" id="CHEBI:47942"/>
    </cofactor>
</comment>
<dbReference type="Gene3D" id="3.30.300.30">
    <property type="match status" value="1"/>
</dbReference>
<name>A0ABW1H7E2_9ACTN</name>
<dbReference type="InterPro" id="IPR010071">
    <property type="entry name" value="AA_adenyl_dom"/>
</dbReference>
<evidence type="ECO:0000313" key="5">
    <source>
        <dbReference type="EMBL" id="MFC5924547.1"/>
    </source>
</evidence>
<dbReference type="InterPro" id="IPR020806">
    <property type="entry name" value="PKS_PP-bd"/>
</dbReference>
<dbReference type="InterPro" id="IPR020845">
    <property type="entry name" value="AMP-binding_CS"/>
</dbReference>
<keyword evidence="2" id="KW-0596">Phosphopantetheine</keyword>
<dbReference type="SUPFAM" id="SSF47336">
    <property type="entry name" value="ACP-like"/>
    <property type="match status" value="1"/>
</dbReference>
<dbReference type="InterPro" id="IPR025110">
    <property type="entry name" value="AMP-bd_C"/>
</dbReference>
<dbReference type="PANTHER" id="PTHR45527">
    <property type="entry name" value="NONRIBOSOMAL PEPTIDE SYNTHETASE"/>
    <property type="match status" value="1"/>
</dbReference>
<dbReference type="PROSITE" id="PS00455">
    <property type="entry name" value="AMP_BINDING"/>
    <property type="match status" value="1"/>
</dbReference>
<dbReference type="SUPFAM" id="SSF52777">
    <property type="entry name" value="CoA-dependent acyltransferases"/>
    <property type="match status" value="2"/>
</dbReference>